<proteinExistence type="inferred from homology"/>
<dbReference type="Pfam" id="PF01425">
    <property type="entry name" value="Amidase"/>
    <property type="match status" value="1"/>
</dbReference>
<dbReference type="AlphaFoldDB" id="A0A831TH27"/>
<comment type="similarity">
    <text evidence="1">Belongs to the amidase family.</text>
</comment>
<comment type="caution">
    <text evidence="3">The sequence shown here is derived from an EMBL/GenBank/DDBJ whole genome shotgun (WGS) entry which is preliminary data.</text>
</comment>
<dbReference type="InterPro" id="IPR023631">
    <property type="entry name" value="Amidase_dom"/>
</dbReference>
<dbReference type="SUPFAM" id="SSF75304">
    <property type="entry name" value="Amidase signature (AS) enzymes"/>
    <property type="match status" value="1"/>
</dbReference>
<dbReference type="PANTHER" id="PTHR11895">
    <property type="entry name" value="TRANSAMIDASE"/>
    <property type="match status" value="1"/>
</dbReference>
<dbReference type="InterPro" id="IPR000120">
    <property type="entry name" value="Amidase"/>
</dbReference>
<accession>A0A831TH27</accession>
<sequence length="434" mass="46720">MSDQPAFSICGLVSQIKERRLRASEIVAACLERIERLEPKLQAWAFLDPEGSRREAERLDRLAGSGTLLPLHGVPVGVKDIIDVAGMPTAAGFEPYRGRVARVDAPIVARLRALGAVVLGKTHTTQFAFADPAPTVNPWHPERTPGGSSSGSGAAVAARMVPFAIGSQTAGSVLRPAAYCGTIGFKPSYGWLTTSGVVPLAWSLDHLGLIACTVQDTALAYVALLEQRVDFSFQPQPPRLLLLTDFLDRSEPVVRANLLEVAQSFRAAGAPVEERRLPVDLDLLLAVHHVLMTAETAAVHRENLSRYREHYGPRLRAAVETGLLVPAALELHARRLRARLARVIDELLGQADAALLPTVPAPAPGRETTGDRSFQAVWTLCRTPSISLPSGLSPDGLPLAIQLVARQGHDRSLLQVAAWCERALPRLPEPPVVA</sequence>
<dbReference type="InterPro" id="IPR036928">
    <property type="entry name" value="AS_sf"/>
</dbReference>
<name>A0A831TH27_9BACT</name>
<gene>
    <name evidence="3" type="ORF">ENP34_05685</name>
</gene>
<dbReference type="PANTHER" id="PTHR11895:SF7">
    <property type="entry name" value="GLUTAMYL-TRNA(GLN) AMIDOTRANSFERASE SUBUNIT A, MITOCHONDRIAL"/>
    <property type="match status" value="1"/>
</dbReference>
<evidence type="ECO:0000259" key="2">
    <source>
        <dbReference type="Pfam" id="PF01425"/>
    </source>
</evidence>
<dbReference type="EMBL" id="DSIY01000140">
    <property type="protein sequence ID" value="HEG90914.1"/>
    <property type="molecule type" value="Genomic_DNA"/>
</dbReference>
<dbReference type="GO" id="GO:0003824">
    <property type="term" value="F:catalytic activity"/>
    <property type="evidence" value="ECO:0007669"/>
    <property type="project" value="InterPro"/>
</dbReference>
<evidence type="ECO:0000313" key="3">
    <source>
        <dbReference type="EMBL" id="HEG90914.1"/>
    </source>
</evidence>
<feature type="domain" description="Amidase" evidence="2">
    <location>
        <begin position="25"/>
        <end position="414"/>
    </location>
</feature>
<evidence type="ECO:0000256" key="1">
    <source>
        <dbReference type="ARBA" id="ARBA00009199"/>
    </source>
</evidence>
<organism evidence="3">
    <name type="scientific">Thermorudis peleae</name>
    <dbReference type="NCBI Taxonomy" id="1382356"/>
    <lineage>
        <taxon>Bacteria</taxon>
        <taxon>Pseudomonadati</taxon>
        <taxon>Thermomicrobiota</taxon>
        <taxon>Thermomicrobia</taxon>
        <taxon>Thermomicrobia incertae sedis</taxon>
        <taxon>Thermorudis</taxon>
    </lineage>
</organism>
<reference evidence="3" key="1">
    <citation type="journal article" date="2020" name="mSystems">
        <title>Genome- and Community-Level Interaction Insights into Carbon Utilization and Element Cycling Functions of Hydrothermarchaeota in Hydrothermal Sediment.</title>
        <authorList>
            <person name="Zhou Z."/>
            <person name="Liu Y."/>
            <person name="Xu W."/>
            <person name="Pan J."/>
            <person name="Luo Z.H."/>
            <person name="Li M."/>
        </authorList>
    </citation>
    <scope>NUCLEOTIDE SEQUENCE [LARGE SCALE GENOMIC DNA]</scope>
    <source>
        <strain evidence="3">SpSt-210</strain>
    </source>
</reference>
<protein>
    <submittedName>
        <fullName evidence="3">Amidase</fullName>
    </submittedName>
</protein>
<dbReference type="Gene3D" id="3.90.1300.10">
    <property type="entry name" value="Amidase signature (AS) domain"/>
    <property type="match status" value="1"/>
</dbReference>